<dbReference type="InterPro" id="IPR045276">
    <property type="entry name" value="YbiO_bact"/>
</dbReference>
<name>A0A9E7DJA3_9FIRM</name>
<dbReference type="PANTHER" id="PTHR30460:SF0">
    <property type="entry name" value="MODERATE CONDUCTANCE MECHANOSENSITIVE CHANNEL YBIO"/>
    <property type="match status" value="1"/>
</dbReference>
<sequence>MLEKLKIYFTNEAGALNILGKVALVLLYFIIAILVVKVIGIVISRLARKKYDKLRTIDAKRLKTVLSVLKSFATIIIIFTWFLSALRIFGVNTSAIVTTAGIGGVAISFGAKSLVEDIISGIFLMLEDSFVIGDDITVAGKTGNVEKIGLRTTTIRDYNGELHVIPNGEIRVVTNRNKNIQRALITVPIAYDADAQMAMDILTKALEKVNDDHAVIENVSVWGITDFNNNGIIITCATKTIPGEQWRIERLMRQVALEELSRNGIKILDKNIIVNK</sequence>
<keyword evidence="3" id="KW-1003">Cell membrane</keyword>
<dbReference type="Gene3D" id="1.10.287.1260">
    <property type="match status" value="1"/>
</dbReference>
<dbReference type="Proteomes" id="UP000831151">
    <property type="component" value="Chromosome"/>
</dbReference>
<evidence type="ECO:0000256" key="1">
    <source>
        <dbReference type="ARBA" id="ARBA00004651"/>
    </source>
</evidence>
<evidence type="ECO:0000259" key="9">
    <source>
        <dbReference type="Pfam" id="PF21082"/>
    </source>
</evidence>
<dbReference type="Gene3D" id="2.30.30.60">
    <property type="match status" value="1"/>
</dbReference>
<dbReference type="EMBL" id="CP096649">
    <property type="protein sequence ID" value="UQK59039.1"/>
    <property type="molecule type" value="Genomic_DNA"/>
</dbReference>
<dbReference type="PANTHER" id="PTHR30460">
    <property type="entry name" value="MODERATE CONDUCTANCE MECHANOSENSITIVE CHANNEL YBIO"/>
    <property type="match status" value="1"/>
</dbReference>
<dbReference type="Gene3D" id="3.30.70.100">
    <property type="match status" value="1"/>
</dbReference>
<dbReference type="GO" id="GO:0005886">
    <property type="term" value="C:plasma membrane"/>
    <property type="evidence" value="ECO:0007669"/>
    <property type="project" value="UniProtKB-SubCell"/>
</dbReference>
<comment type="subcellular location">
    <subcellularLocation>
        <location evidence="1">Cell membrane</location>
        <topology evidence="1">Multi-pass membrane protein</topology>
    </subcellularLocation>
</comment>
<protein>
    <submittedName>
        <fullName evidence="11">Mechanosensitive ion channel family protein</fullName>
    </submittedName>
</protein>
<dbReference type="InterPro" id="IPR023408">
    <property type="entry name" value="MscS_beta-dom_sf"/>
</dbReference>
<dbReference type="KEGG" id="fms:M1R53_07305"/>
<evidence type="ECO:0000259" key="10">
    <source>
        <dbReference type="Pfam" id="PF21088"/>
    </source>
</evidence>
<evidence type="ECO:0000256" key="7">
    <source>
        <dbReference type="SAM" id="Phobius"/>
    </source>
</evidence>
<dbReference type="InterPro" id="IPR010920">
    <property type="entry name" value="LSM_dom_sf"/>
</dbReference>
<feature type="transmembrane region" description="Helical" evidence="7">
    <location>
        <begin position="25"/>
        <end position="47"/>
    </location>
</feature>
<dbReference type="RefSeq" id="WP_249242558.1">
    <property type="nucleotide sequence ID" value="NZ_CP096649.1"/>
</dbReference>
<evidence type="ECO:0000256" key="2">
    <source>
        <dbReference type="ARBA" id="ARBA00008017"/>
    </source>
</evidence>
<feature type="domain" description="Mechanosensitive ion channel MscS C-terminal" evidence="9">
    <location>
        <begin position="185"/>
        <end position="267"/>
    </location>
</feature>
<dbReference type="AlphaFoldDB" id="A0A9E7DJA3"/>
<evidence type="ECO:0000256" key="6">
    <source>
        <dbReference type="ARBA" id="ARBA00023136"/>
    </source>
</evidence>
<feature type="transmembrane region" description="Helical" evidence="7">
    <location>
        <begin position="68"/>
        <end position="89"/>
    </location>
</feature>
<keyword evidence="6 7" id="KW-0472">Membrane</keyword>
<comment type="similarity">
    <text evidence="2">Belongs to the MscS (TC 1.A.23) family.</text>
</comment>
<keyword evidence="4 7" id="KW-0812">Transmembrane</keyword>
<dbReference type="Pfam" id="PF21088">
    <property type="entry name" value="MS_channel_1st"/>
    <property type="match status" value="1"/>
</dbReference>
<dbReference type="InterPro" id="IPR049142">
    <property type="entry name" value="MS_channel_1st"/>
</dbReference>
<accession>A0A9E7DJA3</accession>
<dbReference type="SUPFAM" id="SSF82861">
    <property type="entry name" value="Mechanosensitive channel protein MscS (YggB), transmembrane region"/>
    <property type="match status" value="1"/>
</dbReference>
<evidence type="ECO:0000256" key="5">
    <source>
        <dbReference type="ARBA" id="ARBA00022989"/>
    </source>
</evidence>
<organism evidence="11 12">
    <name type="scientific">Fenollaria massiliensis</name>
    <dbReference type="NCBI Taxonomy" id="938288"/>
    <lineage>
        <taxon>Bacteria</taxon>
        <taxon>Bacillati</taxon>
        <taxon>Bacillota</taxon>
        <taxon>Clostridia</taxon>
        <taxon>Eubacteriales</taxon>
        <taxon>Fenollaria</taxon>
    </lineage>
</organism>
<keyword evidence="5 7" id="KW-1133">Transmembrane helix</keyword>
<gene>
    <name evidence="11" type="ORF">M1R53_07305</name>
</gene>
<evidence type="ECO:0000313" key="12">
    <source>
        <dbReference type="Proteomes" id="UP000831151"/>
    </source>
</evidence>
<reference evidence="11" key="1">
    <citation type="submission" date="2022-04" db="EMBL/GenBank/DDBJ databases">
        <title>Complete genome sequences of Ezakiella coagulans and Fenollaria massiliensis.</title>
        <authorList>
            <person name="France M.T."/>
            <person name="Clifford J."/>
            <person name="Narina S."/>
            <person name="Rutt L."/>
            <person name="Ravel J."/>
        </authorList>
    </citation>
    <scope>NUCLEOTIDE SEQUENCE</scope>
    <source>
        <strain evidence="11">C0061C2</strain>
    </source>
</reference>
<dbReference type="GO" id="GO:0008381">
    <property type="term" value="F:mechanosensitive monoatomic ion channel activity"/>
    <property type="evidence" value="ECO:0007669"/>
    <property type="project" value="InterPro"/>
</dbReference>
<feature type="domain" description="Mechanosensitive ion channel transmembrane helices 2/3" evidence="10">
    <location>
        <begin position="74"/>
        <end position="112"/>
    </location>
</feature>
<evidence type="ECO:0000313" key="11">
    <source>
        <dbReference type="EMBL" id="UQK59039.1"/>
    </source>
</evidence>
<evidence type="ECO:0000256" key="3">
    <source>
        <dbReference type="ARBA" id="ARBA00022475"/>
    </source>
</evidence>
<feature type="transmembrane region" description="Helical" evidence="7">
    <location>
        <begin position="95"/>
        <end position="115"/>
    </location>
</feature>
<dbReference type="InterPro" id="IPR049278">
    <property type="entry name" value="MS_channel_C"/>
</dbReference>
<dbReference type="Pfam" id="PF00924">
    <property type="entry name" value="MS_channel_2nd"/>
    <property type="match status" value="1"/>
</dbReference>
<dbReference type="InterPro" id="IPR006685">
    <property type="entry name" value="MscS_channel_2nd"/>
</dbReference>
<dbReference type="SUPFAM" id="SSF82689">
    <property type="entry name" value="Mechanosensitive channel protein MscS (YggB), C-terminal domain"/>
    <property type="match status" value="1"/>
</dbReference>
<proteinExistence type="inferred from homology"/>
<dbReference type="InterPro" id="IPR011066">
    <property type="entry name" value="MscS_channel_C_sf"/>
</dbReference>
<evidence type="ECO:0000259" key="8">
    <source>
        <dbReference type="Pfam" id="PF00924"/>
    </source>
</evidence>
<keyword evidence="12" id="KW-1185">Reference proteome</keyword>
<dbReference type="Pfam" id="PF21082">
    <property type="entry name" value="MS_channel_3rd"/>
    <property type="match status" value="1"/>
</dbReference>
<evidence type="ECO:0000256" key="4">
    <source>
        <dbReference type="ARBA" id="ARBA00022692"/>
    </source>
</evidence>
<dbReference type="SUPFAM" id="SSF50182">
    <property type="entry name" value="Sm-like ribonucleoproteins"/>
    <property type="match status" value="1"/>
</dbReference>
<dbReference type="InterPro" id="IPR011014">
    <property type="entry name" value="MscS_channel_TM-2"/>
</dbReference>
<feature type="domain" description="Mechanosensitive ion channel MscS" evidence="8">
    <location>
        <begin position="114"/>
        <end position="175"/>
    </location>
</feature>